<sequence length="66" mass="7670">MAASMEYPSLAEVLLQKNEYTDFVKRTCAHEKWKKNLLQLSETNPNVRAVGLLLYLRKAYRTPAQK</sequence>
<dbReference type="Proteomes" id="UP000774699">
    <property type="component" value="Unassembled WGS sequence"/>
</dbReference>
<evidence type="ECO:0000313" key="2">
    <source>
        <dbReference type="Proteomes" id="UP000774699"/>
    </source>
</evidence>
<name>A0A8T4CB07_9ARCH</name>
<accession>A0A8T4CB07</accession>
<dbReference type="EMBL" id="VGJJ01000022">
    <property type="protein sequence ID" value="MBM3282315.1"/>
    <property type="molecule type" value="Genomic_DNA"/>
</dbReference>
<protein>
    <submittedName>
        <fullName evidence="1">Uncharacterized protein</fullName>
    </submittedName>
</protein>
<comment type="caution">
    <text evidence="1">The sequence shown here is derived from an EMBL/GenBank/DDBJ whole genome shotgun (WGS) entry which is preliminary data.</text>
</comment>
<gene>
    <name evidence="1" type="ORF">FJY86_03170</name>
</gene>
<organism evidence="1 2">
    <name type="scientific">Candidatus Iainarchaeum sp</name>
    <dbReference type="NCBI Taxonomy" id="3101447"/>
    <lineage>
        <taxon>Archaea</taxon>
        <taxon>Candidatus Iainarchaeota</taxon>
        <taxon>Candidatus Iainarchaeia</taxon>
        <taxon>Candidatus Iainarchaeales</taxon>
        <taxon>Candidatus Iainarchaeaceae</taxon>
        <taxon>Candidatus Iainarchaeum</taxon>
    </lineage>
</organism>
<evidence type="ECO:0000313" key="1">
    <source>
        <dbReference type="EMBL" id="MBM3282315.1"/>
    </source>
</evidence>
<proteinExistence type="predicted"/>
<dbReference type="AlphaFoldDB" id="A0A8T4CB07"/>
<reference evidence="1" key="1">
    <citation type="submission" date="2019-03" db="EMBL/GenBank/DDBJ databases">
        <title>Lake Tanganyika Metagenome-Assembled Genomes (MAGs).</title>
        <authorList>
            <person name="Tran P."/>
        </authorList>
    </citation>
    <scope>NUCLEOTIDE SEQUENCE</scope>
    <source>
        <strain evidence="1">M_DeepCast_50m_m2_156</strain>
    </source>
</reference>